<name>A0ABD0VQ77_DENTH</name>
<evidence type="ECO:0000313" key="2">
    <source>
        <dbReference type="Proteomes" id="UP001552299"/>
    </source>
</evidence>
<evidence type="ECO:0000313" key="1">
    <source>
        <dbReference type="EMBL" id="KAL0926813.1"/>
    </source>
</evidence>
<comment type="caution">
    <text evidence="1">The sequence shown here is derived from an EMBL/GenBank/DDBJ whole genome shotgun (WGS) entry which is preliminary data.</text>
</comment>
<protein>
    <submittedName>
        <fullName evidence="1">Uncharacterized protein</fullName>
    </submittedName>
</protein>
<keyword evidence="2" id="KW-1185">Reference proteome</keyword>
<reference evidence="1 2" key="1">
    <citation type="journal article" date="2024" name="Plant Biotechnol. J.">
        <title>Dendrobium thyrsiflorum genome and its molecular insights into genes involved in important horticultural traits.</title>
        <authorList>
            <person name="Chen B."/>
            <person name="Wang J.Y."/>
            <person name="Zheng P.J."/>
            <person name="Li K.L."/>
            <person name="Liang Y.M."/>
            <person name="Chen X.F."/>
            <person name="Zhang C."/>
            <person name="Zhao X."/>
            <person name="He X."/>
            <person name="Zhang G.Q."/>
            <person name="Liu Z.J."/>
            <person name="Xu Q."/>
        </authorList>
    </citation>
    <scope>NUCLEOTIDE SEQUENCE [LARGE SCALE GENOMIC DNA]</scope>
    <source>
        <strain evidence="1">GZMU011</strain>
    </source>
</reference>
<dbReference type="Proteomes" id="UP001552299">
    <property type="component" value="Unassembled WGS sequence"/>
</dbReference>
<sequence length="109" mass="12404">MAERKVEVLEGELVQLKSNFEDKILDFQNQFAFVHEKMDGKFAVVKDMLKKLLEAKPNATTSETKEAIGGQGRRGNPIPFREKLHEYLCAEGERLRQLDKAKISAEKLG</sequence>
<accession>A0ABD0VQ77</accession>
<gene>
    <name evidence="1" type="ORF">M5K25_003064</name>
</gene>
<organism evidence="1 2">
    <name type="scientific">Dendrobium thyrsiflorum</name>
    <name type="common">Pinecone-like raceme dendrobium</name>
    <name type="synonym">Orchid</name>
    <dbReference type="NCBI Taxonomy" id="117978"/>
    <lineage>
        <taxon>Eukaryota</taxon>
        <taxon>Viridiplantae</taxon>
        <taxon>Streptophyta</taxon>
        <taxon>Embryophyta</taxon>
        <taxon>Tracheophyta</taxon>
        <taxon>Spermatophyta</taxon>
        <taxon>Magnoliopsida</taxon>
        <taxon>Liliopsida</taxon>
        <taxon>Asparagales</taxon>
        <taxon>Orchidaceae</taxon>
        <taxon>Epidendroideae</taxon>
        <taxon>Malaxideae</taxon>
        <taxon>Dendrobiinae</taxon>
        <taxon>Dendrobium</taxon>
    </lineage>
</organism>
<dbReference type="EMBL" id="JANQDX010000003">
    <property type="protein sequence ID" value="KAL0926813.1"/>
    <property type="molecule type" value="Genomic_DNA"/>
</dbReference>
<dbReference type="AlphaFoldDB" id="A0ABD0VQ77"/>
<proteinExistence type="predicted"/>